<dbReference type="Gene3D" id="3.40.50.300">
    <property type="entry name" value="P-loop containing nucleotide triphosphate hydrolases"/>
    <property type="match status" value="1"/>
</dbReference>
<dbReference type="SUPFAM" id="SSF52540">
    <property type="entry name" value="P-loop containing nucleoside triphosphate hydrolases"/>
    <property type="match status" value="1"/>
</dbReference>
<evidence type="ECO:0000256" key="1">
    <source>
        <dbReference type="SAM" id="Phobius"/>
    </source>
</evidence>
<keyword evidence="1" id="KW-1133">Transmembrane helix</keyword>
<sequence>MSQPTLSNQLETTLQDETIGRLAVGDSTLSVGSVHGALLSDHASESVIELRQTPIVQIPRAFAGLVGRQTEIELAIAALRTKQIVEIYGQAGIGKSVLLRYLAHSPQITTSHPDGIADLSGVGSVGDRLQTLFDTFYHSCPDIKLSDREVRQALRERQVLILLDDDALTATDLQQLIAALPNSTFLIASRDRRLWGDGRSIGLEGLSLSDSVTLIDRELGRFPSRSAESLAPPQKKTIEALWKLLQGNPQRLLQVAALAREDRLSLETVLSQIQPDELEQSLTRLILASLPKPQRWIMAVLVAMGNTGLLPEQIAVITGPPNPLPSLQALVQRHLLQIEGHHYRLSSSLVEILQKVSNSTPWMEKVLTYLLPWAETHPRSPNALLAEQPLILHTLEWAVSQARWAETLRLVRSLEGALALGKQWETWGRVLNWGLQAAWALEDATSEAWGLHQLGTLALCQEEVTTAYDALTEAINLRSLLNDEVGERLSRHNLEHLRKITLPISEGERSQLVANPLGVYLTLGLIGFLVFVLSGLVGLAIVNRFGQPVPTVKPTPAHTRK</sequence>
<feature type="transmembrane region" description="Helical" evidence="1">
    <location>
        <begin position="517"/>
        <end position="542"/>
    </location>
</feature>
<reference evidence="3 4" key="1">
    <citation type="submission" date="2018-02" db="EMBL/GenBank/DDBJ databases">
        <authorList>
            <person name="Cohen D.B."/>
            <person name="Kent A.D."/>
        </authorList>
    </citation>
    <scope>NUCLEOTIDE SEQUENCE [LARGE SCALE GENOMIC DNA]</scope>
    <source>
        <strain evidence="3 4">ULC007</strain>
    </source>
</reference>
<keyword evidence="4" id="KW-1185">Reference proteome</keyword>
<protein>
    <recommendedName>
        <fullName evidence="2">NB-ARC domain-containing protein</fullName>
    </recommendedName>
</protein>
<name>A0A2T1DHG1_9CYAN</name>
<dbReference type="RefSeq" id="WP_073071012.1">
    <property type="nucleotide sequence ID" value="NZ_MPPI01000010.1"/>
</dbReference>
<dbReference type="PRINTS" id="PR00364">
    <property type="entry name" value="DISEASERSIST"/>
</dbReference>
<dbReference type="EMBL" id="PVWG01000008">
    <property type="protein sequence ID" value="PSB19871.1"/>
    <property type="molecule type" value="Genomic_DNA"/>
</dbReference>
<dbReference type="InterPro" id="IPR002182">
    <property type="entry name" value="NB-ARC"/>
</dbReference>
<reference evidence="3 4" key="2">
    <citation type="submission" date="2018-03" db="EMBL/GenBank/DDBJ databases">
        <title>The ancient ancestry and fast evolution of plastids.</title>
        <authorList>
            <person name="Moore K.R."/>
            <person name="Magnabosco C."/>
            <person name="Momper L."/>
            <person name="Gold D.A."/>
            <person name="Bosak T."/>
            <person name="Fournier G.P."/>
        </authorList>
    </citation>
    <scope>NUCLEOTIDE SEQUENCE [LARGE SCALE GENOMIC DNA]</scope>
    <source>
        <strain evidence="3 4">ULC007</strain>
    </source>
</reference>
<organism evidence="3 4">
    <name type="scientific">Phormidesmis priestleyi ULC007</name>
    <dbReference type="NCBI Taxonomy" id="1920490"/>
    <lineage>
        <taxon>Bacteria</taxon>
        <taxon>Bacillati</taxon>
        <taxon>Cyanobacteriota</taxon>
        <taxon>Cyanophyceae</taxon>
        <taxon>Leptolyngbyales</taxon>
        <taxon>Leptolyngbyaceae</taxon>
        <taxon>Phormidesmis</taxon>
    </lineage>
</organism>
<proteinExistence type="predicted"/>
<dbReference type="Pfam" id="PF00931">
    <property type="entry name" value="NB-ARC"/>
    <property type="match status" value="1"/>
</dbReference>
<feature type="domain" description="NB-ARC" evidence="2">
    <location>
        <begin position="81"/>
        <end position="192"/>
    </location>
</feature>
<dbReference type="Proteomes" id="UP000238634">
    <property type="component" value="Unassembled WGS sequence"/>
</dbReference>
<dbReference type="GO" id="GO:0043531">
    <property type="term" value="F:ADP binding"/>
    <property type="evidence" value="ECO:0007669"/>
    <property type="project" value="InterPro"/>
</dbReference>
<dbReference type="InterPro" id="IPR027417">
    <property type="entry name" value="P-loop_NTPase"/>
</dbReference>
<accession>A0A2T1DHG1</accession>
<gene>
    <name evidence="3" type="ORF">C7B65_09345</name>
</gene>
<dbReference type="OrthoDB" id="526729at2"/>
<keyword evidence="1" id="KW-0472">Membrane</keyword>
<comment type="caution">
    <text evidence="3">The sequence shown here is derived from an EMBL/GenBank/DDBJ whole genome shotgun (WGS) entry which is preliminary data.</text>
</comment>
<evidence type="ECO:0000259" key="2">
    <source>
        <dbReference type="Pfam" id="PF00931"/>
    </source>
</evidence>
<dbReference type="STRING" id="1920490.GCA_001895925_03910"/>
<evidence type="ECO:0000313" key="4">
    <source>
        <dbReference type="Proteomes" id="UP000238634"/>
    </source>
</evidence>
<dbReference type="AlphaFoldDB" id="A0A2T1DHG1"/>
<evidence type="ECO:0000313" key="3">
    <source>
        <dbReference type="EMBL" id="PSB19871.1"/>
    </source>
</evidence>
<keyword evidence="1" id="KW-0812">Transmembrane</keyword>